<evidence type="ECO:0000313" key="1">
    <source>
        <dbReference type="EMBL" id="MPC88155.1"/>
    </source>
</evidence>
<dbReference type="EMBL" id="VSRR010076818">
    <property type="protein sequence ID" value="MPC88155.1"/>
    <property type="molecule type" value="Genomic_DNA"/>
</dbReference>
<reference evidence="1 2" key="1">
    <citation type="submission" date="2019-05" db="EMBL/GenBank/DDBJ databases">
        <title>Another draft genome of Portunus trituberculatus and its Hox gene families provides insights of decapod evolution.</title>
        <authorList>
            <person name="Jeong J.-H."/>
            <person name="Song I."/>
            <person name="Kim S."/>
            <person name="Choi T."/>
            <person name="Kim D."/>
            <person name="Ryu S."/>
            <person name="Kim W."/>
        </authorList>
    </citation>
    <scope>NUCLEOTIDE SEQUENCE [LARGE SCALE GENOMIC DNA]</scope>
    <source>
        <tissue evidence="1">Muscle</tissue>
    </source>
</reference>
<dbReference type="Proteomes" id="UP000324222">
    <property type="component" value="Unassembled WGS sequence"/>
</dbReference>
<gene>
    <name evidence="1" type="ORF">E2C01_083048</name>
</gene>
<dbReference type="AlphaFoldDB" id="A0A5B7J038"/>
<proteinExistence type="predicted"/>
<comment type="caution">
    <text evidence="1">The sequence shown here is derived from an EMBL/GenBank/DDBJ whole genome shotgun (WGS) entry which is preliminary data.</text>
</comment>
<organism evidence="1 2">
    <name type="scientific">Portunus trituberculatus</name>
    <name type="common">Swimming crab</name>
    <name type="synonym">Neptunus trituberculatus</name>
    <dbReference type="NCBI Taxonomy" id="210409"/>
    <lineage>
        <taxon>Eukaryota</taxon>
        <taxon>Metazoa</taxon>
        <taxon>Ecdysozoa</taxon>
        <taxon>Arthropoda</taxon>
        <taxon>Crustacea</taxon>
        <taxon>Multicrustacea</taxon>
        <taxon>Malacostraca</taxon>
        <taxon>Eumalacostraca</taxon>
        <taxon>Eucarida</taxon>
        <taxon>Decapoda</taxon>
        <taxon>Pleocyemata</taxon>
        <taxon>Brachyura</taxon>
        <taxon>Eubrachyura</taxon>
        <taxon>Portunoidea</taxon>
        <taxon>Portunidae</taxon>
        <taxon>Portuninae</taxon>
        <taxon>Portunus</taxon>
    </lineage>
</organism>
<sequence>MQRAPGDETAATAAARPVCSEAVSLGYYRDQEDCSNVSFFDTQQKKTSFSRPPFPDFTTGPLKVGERQVNGSGVCELLSRPKFRSCQ</sequence>
<accession>A0A5B7J038</accession>
<name>A0A5B7J038_PORTR</name>
<keyword evidence="2" id="KW-1185">Reference proteome</keyword>
<evidence type="ECO:0000313" key="2">
    <source>
        <dbReference type="Proteomes" id="UP000324222"/>
    </source>
</evidence>
<protein>
    <submittedName>
        <fullName evidence="1">Uncharacterized protein</fullName>
    </submittedName>
</protein>